<feature type="domain" description="FAD-dependent oxidoreductase 2 FAD-binding" evidence="5">
    <location>
        <begin position="7"/>
        <end position="495"/>
    </location>
</feature>
<dbReference type="Proteomes" id="UP000033640">
    <property type="component" value="Unassembled WGS sequence"/>
</dbReference>
<gene>
    <name evidence="6" type="ORF">RS83_02290</name>
</gene>
<keyword evidence="3" id="KW-0274">FAD</keyword>
<dbReference type="OrthoDB" id="9813348at2"/>
<evidence type="ECO:0000256" key="4">
    <source>
        <dbReference type="ARBA" id="ARBA00023002"/>
    </source>
</evidence>
<dbReference type="InterPro" id="IPR036188">
    <property type="entry name" value="FAD/NAD-bd_sf"/>
</dbReference>
<dbReference type="RefSeq" id="WP_045279636.1">
    <property type="nucleotide sequence ID" value="NZ_JYIW01000025.1"/>
</dbReference>
<evidence type="ECO:0000256" key="2">
    <source>
        <dbReference type="ARBA" id="ARBA00022630"/>
    </source>
</evidence>
<reference evidence="6 7" key="1">
    <citation type="submission" date="2015-02" db="EMBL/GenBank/DDBJ databases">
        <title>Draft genome sequences of ten Microbacterium spp. with emphasis on heavy metal contaminated environments.</title>
        <authorList>
            <person name="Corretto E."/>
        </authorList>
    </citation>
    <scope>NUCLEOTIDE SEQUENCE [LARGE SCALE GENOMIC DNA]</scope>
    <source>
        <strain evidence="6 7">BEL4b</strain>
    </source>
</reference>
<dbReference type="Gene3D" id="3.90.700.10">
    <property type="entry name" value="Succinate dehydrogenase/fumarate reductase flavoprotein, catalytic domain"/>
    <property type="match status" value="1"/>
</dbReference>
<dbReference type="GO" id="GO:0003865">
    <property type="term" value="F:3-oxo-5-alpha-steroid 4-dehydrogenase activity"/>
    <property type="evidence" value="ECO:0007669"/>
    <property type="project" value="UniProtKB-EC"/>
</dbReference>
<dbReference type="EMBL" id="JYIW01000025">
    <property type="protein sequence ID" value="KJL28809.1"/>
    <property type="molecule type" value="Genomic_DNA"/>
</dbReference>
<proteinExistence type="predicted"/>
<evidence type="ECO:0000313" key="7">
    <source>
        <dbReference type="Proteomes" id="UP000033640"/>
    </source>
</evidence>
<dbReference type="InterPro" id="IPR003953">
    <property type="entry name" value="FAD-dep_OxRdtase_2_FAD-bd"/>
</dbReference>
<comment type="caution">
    <text evidence="6">The sequence shown here is derived from an EMBL/GenBank/DDBJ whole genome shotgun (WGS) entry which is preliminary data.</text>
</comment>
<dbReference type="PANTHER" id="PTHR43400">
    <property type="entry name" value="FUMARATE REDUCTASE"/>
    <property type="match status" value="1"/>
</dbReference>
<dbReference type="EC" id="1.3.99.5" evidence="6"/>
<name>A0A0F0L7Z7_9MICO</name>
<dbReference type="SUPFAM" id="SSF51905">
    <property type="entry name" value="FAD/NAD(P)-binding domain"/>
    <property type="match status" value="1"/>
</dbReference>
<keyword evidence="4 6" id="KW-0560">Oxidoreductase</keyword>
<dbReference type="InterPro" id="IPR027477">
    <property type="entry name" value="Succ_DH/fumarate_Rdtase_cat_sf"/>
</dbReference>
<evidence type="ECO:0000259" key="5">
    <source>
        <dbReference type="Pfam" id="PF00890"/>
    </source>
</evidence>
<evidence type="ECO:0000256" key="1">
    <source>
        <dbReference type="ARBA" id="ARBA00001974"/>
    </source>
</evidence>
<dbReference type="InterPro" id="IPR050315">
    <property type="entry name" value="FAD-oxidoreductase_2"/>
</dbReference>
<evidence type="ECO:0000313" key="6">
    <source>
        <dbReference type="EMBL" id="KJL28809.1"/>
    </source>
</evidence>
<comment type="cofactor">
    <cofactor evidence="1">
        <name>FAD</name>
        <dbReference type="ChEBI" id="CHEBI:57692"/>
    </cofactor>
</comment>
<protein>
    <submittedName>
        <fullName evidence="6">3-oxo-5-alpha-steroid 4-dehydrogenase</fullName>
        <ecNumber evidence="6">1.3.99.5</ecNumber>
    </submittedName>
</protein>
<accession>A0A0F0L7Z7</accession>
<sequence length="537" mass="56707">MTSGTFDLIVVGFGAAGVAAAIEAADAGATVLAIDRGFGGGATALSGGIVYAGGGTRYQKAAGVDDDPGNMFRYLTQEVRGAVSDDTLRRFCDESAETISWLERQGASFQASLAPFKTSYPTDRHYLYYSGNEKAHPYKKHARPAPRGHRQIAKGLGSGKVLYSRLKASALKKGVVFLPHTTVDELIVEDGTVVGVRYRSADERNLPASYARRSVLAAKAGNWAPAIGERVAATLHRDWEGAARPGEARGHAVLLSGGGFVHNPEWMKKWSGPYRDISPLGTAADDGGVISLGLTAGGATDHMDRMTAWRFINPPSAMAEGVVVDGAGQRIANEDLYGATFADHMVREHDARGYLILDSKQWRKARRQIRTQTNSFQLLQLLYLYTIGHRKGRDLSALARKLDLPVNATAATITAYNSGILSGAGDPAGKAPELSSTVMSGPFFAVDLSVKNSPFYPAPGLTLGGLKVDEQSGGVLTESGQVIPGLFAAGRSAVGVCSVGYISGLSIADCFFSGRRVGRIVARAVEGTADPAESAAL</sequence>
<evidence type="ECO:0000256" key="3">
    <source>
        <dbReference type="ARBA" id="ARBA00022827"/>
    </source>
</evidence>
<dbReference type="Pfam" id="PF00890">
    <property type="entry name" value="FAD_binding_2"/>
    <property type="match status" value="1"/>
</dbReference>
<dbReference type="AlphaFoldDB" id="A0A0F0L7Z7"/>
<dbReference type="NCBIfam" id="NF005513">
    <property type="entry name" value="PRK07121.1-6"/>
    <property type="match status" value="1"/>
</dbReference>
<dbReference type="NCBIfam" id="NF005511">
    <property type="entry name" value="PRK07121.1-4"/>
    <property type="match status" value="1"/>
</dbReference>
<organism evidence="6 7">
    <name type="scientific">Microbacterium oxydans</name>
    <dbReference type="NCBI Taxonomy" id="82380"/>
    <lineage>
        <taxon>Bacteria</taxon>
        <taxon>Bacillati</taxon>
        <taxon>Actinomycetota</taxon>
        <taxon>Actinomycetes</taxon>
        <taxon>Micrococcales</taxon>
        <taxon>Microbacteriaceae</taxon>
        <taxon>Microbacterium</taxon>
    </lineage>
</organism>
<dbReference type="SUPFAM" id="SSF56425">
    <property type="entry name" value="Succinate dehydrogenase/fumarate reductase flavoprotein, catalytic domain"/>
    <property type="match status" value="1"/>
</dbReference>
<dbReference type="PANTHER" id="PTHR43400:SF10">
    <property type="entry name" value="3-OXOSTEROID 1-DEHYDROGENASE"/>
    <property type="match status" value="1"/>
</dbReference>
<dbReference type="PATRIC" id="fig|82380.11.peg.2326"/>
<dbReference type="Gene3D" id="3.50.50.60">
    <property type="entry name" value="FAD/NAD(P)-binding domain"/>
    <property type="match status" value="2"/>
</dbReference>
<dbReference type="GO" id="GO:0008202">
    <property type="term" value="P:steroid metabolic process"/>
    <property type="evidence" value="ECO:0007669"/>
    <property type="project" value="UniProtKB-ARBA"/>
</dbReference>
<keyword evidence="2" id="KW-0285">Flavoprotein</keyword>